<name>D3Q9B0_STANL</name>
<keyword evidence="1" id="KW-1133">Transmembrane helix</keyword>
<sequence length="462" mass="48571">MRKLKGWPNPDLIAVACGAALVGAAFWVGLSVEPVADSGVYWPPLSAKPIPHFGAGTPLAIAVAVAVIGYGPVLAARLRWRALVVVAWLAAIAWTFALALVDGWRRGIAGQLTSDNEYLSIIGRFDDIGAALRGYSDHILIDAPANWPAHVAGHPPGAVLTFVGLDRLGLGGGAWAGVWCIVVGCSAVAAILVAVRALAGEDLARRSAPFLVLSPAAIWIGVSADGYFAAVAAWGIALLVLAARRECRWPWLVALGAGLLFGAAVYLSYGLTLIAVVAVGVLLITRTARPLPLVLIGACVVPLAFTLAGFYWWEAYFLLAERYDQGAGGVRSYAYWVWGNLAAAVIVIGPAVVAGLRRSAVAAPAAIRRFPMRPSAVAAPAAIRPSPKTGQDRFVLLLLAALVAIAVADLSGMSKAETERIWLPFTVWLIPAAALLPDRRRLWLGAQALLALVVNHALLTSW</sequence>
<accession>D3Q9B0</accession>
<feature type="transmembrane region" description="Helical" evidence="1">
    <location>
        <begin position="442"/>
        <end position="459"/>
    </location>
</feature>
<feature type="transmembrane region" description="Helical" evidence="1">
    <location>
        <begin position="333"/>
        <end position="356"/>
    </location>
</feature>
<dbReference type="HOGENOM" id="CLU_052501_0_0_11"/>
<feature type="transmembrane region" description="Helical" evidence="1">
    <location>
        <begin position="12"/>
        <end position="30"/>
    </location>
</feature>
<evidence type="ECO:0000313" key="3">
    <source>
        <dbReference type="Proteomes" id="UP000000844"/>
    </source>
</evidence>
<protein>
    <recommendedName>
        <fullName evidence="4">Integral membrane protein</fullName>
    </recommendedName>
</protein>
<dbReference type="EMBL" id="CP001778">
    <property type="protein sequence ID" value="ADD42592.1"/>
    <property type="molecule type" value="Genomic_DNA"/>
</dbReference>
<feature type="transmembrane region" description="Helical" evidence="1">
    <location>
        <begin position="50"/>
        <end position="70"/>
    </location>
</feature>
<feature type="transmembrane region" description="Helical" evidence="1">
    <location>
        <begin position="210"/>
        <end position="239"/>
    </location>
</feature>
<dbReference type="STRING" id="446470.Snas_2917"/>
<evidence type="ECO:0000313" key="2">
    <source>
        <dbReference type="EMBL" id="ADD42592.1"/>
    </source>
</evidence>
<feature type="transmembrane region" description="Helical" evidence="1">
    <location>
        <begin position="251"/>
        <end position="284"/>
    </location>
</feature>
<gene>
    <name evidence="2" type="ordered locus">Snas_2917</name>
</gene>
<feature type="transmembrane region" description="Helical" evidence="1">
    <location>
        <begin position="394"/>
        <end position="414"/>
    </location>
</feature>
<keyword evidence="1" id="KW-0472">Membrane</keyword>
<reference evidence="2 3" key="1">
    <citation type="journal article" date="2009" name="Stand. Genomic Sci.">
        <title>Complete genome sequence of Stackebrandtia nassauensis type strain (LLR-40K-21).</title>
        <authorList>
            <person name="Munk C."/>
            <person name="Lapidus A."/>
            <person name="Copeland A."/>
            <person name="Jando M."/>
            <person name="Mayilraj S."/>
            <person name="Glavina Del Rio T."/>
            <person name="Nolan M."/>
            <person name="Chen F."/>
            <person name="Lucas S."/>
            <person name="Tice H."/>
            <person name="Cheng J.F."/>
            <person name="Han C."/>
            <person name="Detter J.C."/>
            <person name="Bruce D."/>
            <person name="Goodwin L."/>
            <person name="Chain P."/>
            <person name="Pitluck S."/>
            <person name="Goker M."/>
            <person name="Ovchinikova G."/>
            <person name="Pati A."/>
            <person name="Ivanova N."/>
            <person name="Mavromatis K."/>
            <person name="Chen A."/>
            <person name="Palaniappan K."/>
            <person name="Land M."/>
            <person name="Hauser L."/>
            <person name="Chang Y.J."/>
            <person name="Jeffries C.D."/>
            <person name="Bristow J."/>
            <person name="Eisen J.A."/>
            <person name="Markowitz V."/>
            <person name="Hugenholtz P."/>
            <person name="Kyrpides N.C."/>
            <person name="Klenk H.P."/>
        </authorList>
    </citation>
    <scope>NUCLEOTIDE SEQUENCE [LARGE SCALE GENOMIC DNA]</scope>
    <source>
        <strain evidence="3">DSM 44728 / CIP 108903 / NRRL B-16338 / NBRC 102104 / LLR-40K-21</strain>
    </source>
</reference>
<proteinExistence type="predicted"/>
<evidence type="ECO:0008006" key="4">
    <source>
        <dbReference type="Google" id="ProtNLM"/>
    </source>
</evidence>
<dbReference type="KEGG" id="sna:Snas_2917"/>
<dbReference type="AlphaFoldDB" id="D3Q9B0"/>
<organism evidence="2 3">
    <name type="scientific">Stackebrandtia nassauensis (strain DSM 44728 / CIP 108903 / NRRL B-16338 / NBRC 102104 / LLR-40K-21)</name>
    <dbReference type="NCBI Taxonomy" id="446470"/>
    <lineage>
        <taxon>Bacteria</taxon>
        <taxon>Bacillati</taxon>
        <taxon>Actinomycetota</taxon>
        <taxon>Actinomycetes</taxon>
        <taxon>Glycomycetales</taxon>
        <taxon>Glycomycetaceae</taxon>
        <taxon>Stackebrandtia</taxon>
    </lineage>
</organism>
<dbReference type="OrthoDB" id="5242248at2"/>
<dbReference type="RefSeq" id="WP_013018163.1">
    <property type="nucleotide sequence ID" value="NC_013947.1"/>
</dbReference>
<dbReference type="Proteomes" id="UP000000844">
    <property type="component" value="Chromosome"/>
</dbReference>
<dbReference type="eggNOG" id="ENOG502Z9Y5">
    <property type="taxonomic scope" value="Bacteria"/>
</dbReference>
<feature type="transmembrane region" description="Helical" evidence="1">
    <location>
        <begin position="174"/>
        <end position="198"/>
    </location>
</feature>
<feature type="transmembrane region" description="Helical" evidence="1">
    <location>
        <begin position="291"/>
        <end position="313"/>
    </location>
</feature>
<feature type="transmembrane region" description="Helical" evidence="1">
    <location>
        <begin position="82"/>
        <end position="101"/>
    </location>
</feature>
<evidence type="ECO:0000256" key="1">
    <source>
        <dbReference type="SAM" id="Phobius"/>
    </source>
</evidence>
<keyword evidence="1" id="KW-0812">Transmembrane</keyword>
<keyword evidence="3" id="KW-1185">Reference proteome</keyword>